<evidence type="ECO:0000256" key="3">
    <source>
        <dbReference type="ARBA" id="ARBA00047594"/>
    </source>
</evidence>
<protein>
    <recommendedName>
        <fullName evidence="1">undecaprenyl-diphosphate phosphatase</fullName>
        <ecNumber evidence="1">3.6.1.27</ecNumber>
    </recommendedName>
    <alternativeName>
        <fullName evidence="2">Undecaprenyl pyrophosphate phosphatase</fullName>
    </alternativeName>
</protein>
<dbReference type="GO" id="GO:0050380">
    <property type="term" value="F:undecaprenyl-diphosphatase activity"/>
    <property type="evidence" value="ECO:0007669"/>
    <property type="project" value="UniProtKB-EC"/>
</dbReference>
<keyword evidence="7" id="KW-1185">Reference proteome</keyword>
<dbReference type="PANTHER" id="PTHR14969:SF13">
    <property type="entry name" value="AT30094P"/>
    <property type="match status" value="1"/>
</dbReference>
<evidence type="ECO:0000256" key="2">
    <source>
        <dbReference type="ARBA" id="ARBA00032707"/>
    </source>
</evidence>
<dbReference type="InterPro" id="IPR036938">
    <property type="entry name" value="PAP2/HPO_sf"/>
</dbReference>
<name>A0AAJ1F0U9_9GAMM</name>
<keyword evidence="4" id="KW-0732">Signal</keyword>
<evidence type="ECO:0000256" key="1">
    <source>
        <dbReference type="ARBA" id="ARBA00012374"/>
    </source>
</evidence>
<organism evidence="6 7">
    <name type="scientific">Shewanella zhuhaiensis</name>
    <dbReference type="NCBI Taxonomy" id="2919576"/>
    <lineage>
        <taxon>Bacteria</taxon>
        <taxon>Pseudomonadati</taxon>
        <taxon>Pseudomonadota</taxon>
        <taxon>Gammaproteobacteria</taxon>
        <taxon>Alteromonadales</taxon>
        <taxon>Shewanellaceae</taxon>
        <taxon>Shewanella</taxon>
    </lineage>
</organism>
<accession>A0AAJ1F0U9</accession>
<comment type="catalytic activity">
    <reaction evidence="3">
        <text>di-trans,octa-cis-undecaprenyl diphosphate + H2O = di-trans,octa-cis-undecaprenyl phosphate + phosphate + H(+)</text>
        <dbReference type="Rhea" id="RHEA:28094"/>
        <dbReference type="ChEBI" id="CHEBI:15377"/>
        <dbReference type="ChEBI" id="CHEBI:15378"/>
        <dbReference type="ChEBI" id="CHEBI:43474"/>
        <dbReference type="ChEBI" id="CHEBI:58405"/>
        <dbReference type="ChEBI" id="CHEBI:60392"/>
        <dbReference type="EC" id="3.6.1.27"/>
    </reaction>
</comment>
<dbReference type="EC" id="3.6.1.27" evidence="1"/>
<feature type="domain" description="Phosphatidic acid phosphatase type 2/haloperoxidase" evidence="5">
    <location>
        <begin position="53"/>
        <end position="149"/>
    </location>
</feature>
<evidence type="ECO:0000313" key="7">
    <source>
        <dbReference type="Proteomes" id="UP001297581"/>
    </source>
</evidence>
<dbReference type="SUPFAM" id="SSF48317">
    <property type="entry name" value="Acid phosphatase/Vanadium-dependent haloperoxidase"/>
    <property type="match status" value="1"/>
</dbReference>
<dbReference type="AlphaFoldDB" id="A0AAJ1F0U9"/>
<gene>
    <name evidence="6" type="ORF">MJ923_11765</name>
</gene>
<dbReference type="RefSeq" id="WP_240591244.1">
    <property type="nucleotide sequence ID" value="NZ_JAKUDL010000003.1"/>
</dbReference>
<dbReference type="SMART" id="SM00014">
    <property type="entry name" value="acidPPc"/>
    <property type="match status" value="1"/>
</dbReference>
<dbReference type="Pfam" id="PF01569">
    <property type="entry name" value="PAP2"/>
    <property type="match status" value="1"/>
</dbReference>
<evidence type="ECO:0000259" key="5">
    <source>
        <dbReference type="SMART" id="SM00014"/>
    </source>
</evidence>
<dbReference type="Gene3D" id="1.20.144.10">
    <property type="entry name" value="Phosphatidic acid phosphatase type 2/haloperoxidase"/>
    <property type="match status" value="1"/>
</dbReference>
<dbReference type="InterPro" id="IPR000326">
    <property type="entry name" value="PAP2/HPO"/>
</dbReference>
<dbReference type="EMBL" id="JAKUDL010000003">
    <property type="protein sequence ID" value="MCH4294982.1"/>
    <property type="molecule type" value="Genomic_DNA"/>
</dbReference>
<sequence>MKHWILLSLCLLSFVTQAKDSLETSGDALHYLLPATALGATLFYEEGNEGSWQLIKAAVAGRVITEGLKYAVEKERPDGSGDDAFPSGHTADTFMAATFIHQRYGWEYGVPAYALASYVGYTRIESDRHEIEDVLAGAAIGVLVGWYFTEPYEGVNIVPVVADNHVGLYISGRF</sequence>
<dbReference type="PANTHER" id="PTHR14969">
    <property type="entry name" value="SPHINGOSINE-1-PHOSPHATE PHOSPHOHYDROLASE"/>
    <property type="match status" value="1"/>
</dbReference>
<dbReference type="Proteomes" id="UP001297581">
    <property type="component" value="Unassembled WGS sequence"/>
</dbReference>
<feature type="signal peptide" evidence="4">
    <location>
        <begin position="1"/>
        <end position="18"/>
    </location>
</feature>
<reference evidence="6 7" key="1">
    <citation type="submission" date="2022-02" db="EMBL/GenBank/DDBJ databases">
        <title>The genome sequence of Shewanella sp. 3B26.</title>
        <authorList>
            <person name="Du J."/>
        </authorList>
    </citation>
    <scope>NUCLEOTIDE SEQUENCE [LARGE SCALE GENOMIC DNA]</scope>
    <source>
        <strain evidence="6 7">3B26</strain>
    </source>
</reference>
<dbReference type="CDD" id="cd03394">
    <property type="entry name" value="PAP2_like_5"/>
    <property type="match status" value="1"/>
</dbReference>
<comment type="caution">
    <text evidence="6">The sequence shown here is derived from an EMBL/GenBank/DDBJ whole genome shotgun (WGS) entry which is preliminary data.</text>
</comment>
<evidence type="ECO:0000256" key="4">
    <source>
        <dbReference type="SAM" id="SignalP"/>
    </source>
</evidence>
<proteinExistence type="predicted"/>
<feature type="chain" id="PRO_5042478344" description="undecaprenyl-diphosphate phosphatase" evidence="4">
    <location>
        <begin position="19"/>
        <end position="174"/>
    </location>
</feature>
<evidence type="ECO:0000313" key="6">
    <source>
        <dbReference type="EMBL" id="MCH4294982.1"/>
    </source>
</evidence>